<evidence type="ECO:0000313" key="2">
    <source>
        <dbReference type="Proteomes" id="UP000239425"/>
    </source>
</evidence>
<name>A0A2S5R9B9_9PROT</name>
<evidence type="ECO:0008006" key="3">
    <source>
        <dbReference type="Google" id="ProtNLM"/>
    </source>
</evidence>
<dbReference type="Proteomes" id="UP000239425">
    <property type="component" value="Unassembled WGS sequence"/>
</dbReference>
<dbReference type="OrthoDB" id="7658483at2"/>
<dbReference type="AlphaFoldDB" id="A0A2S5R9B9"/>
<evidence type="ECO:0000313" key="1">
    <source>
        <dbReference type="EMBL" id="PPE03918.1"/>
    </source>
</evidence>
<dbReference type="EMBL" id="PHHC01000080">
    <property type="protein sequence ID" value="PPE03918.1"/>
    <property type="molecule type" value="Genomic_DNA"/>
</dbReference>
<keyword evidence="2" id="KW-1185">Reference proteome</keyword>
<proteinExistence type="predicted"/>
<protein>
    <recommendedName>
        <fullName evidence="3">Transposase Helix-turn-helix domain-containing protein</fullName>
    </recommendedName>
</protein>
<accession>A0A2S5R9B9</accession>
<gene>
    <name evidence="1" type="ORF">HCUR_00698</name>
</gene>
<comment type="caution">
    <text evidence="1">The sequence shown here is derived from an EMBL/GenBank/DDBJ whole genome shotgun (WGS) entry which is preliminary data.</text>
</comment>
<sequence length="91" mass="10669">MKYETMKNIEDEKFRHLTGVKRSPFEKMLDILREAEGLKKAKGGGKNTLILEDRLVISLEYIRQYPYLFPYKSKLCYGVSERTAYDTIKNG</sequence>
<organism evidence="1 2">
    <name type="scientific">Holospora curviuscula</name>
    <dbReference type="NCBI Taxonomy" id="1082868"/>
    <lineage>
        <taxon>Bacteria</taxon>
        <taxon>Pseudomonadati</taxon>
        <taxon>Pseudomonadota</taxon>
        <taxon>Alphaproteobacteria</taxon>
        <taxon>Holosporales</taxon>
        <taxon>Holosporaceae</taxon>
        <taxon>Holospora</taxon>
    </lineage>
</organism>
<reference evidence="1 2" key="1">
    <citation type="submission" date="2017-11" db="EMBL/GenBank/DDBJ databases">
        <title>Comparative genomic analysis of Holospora spp., intranuclear symbionts of paramecia.</title>
        <authorList>
            <person name="Garushyants S.K."/>
            <person name="Beliavskaya A."/>
            <person name="Malko D.B."/>
            <person name="Logacheva M.D."/>
            <person name="Rautian M.S."/>
            <person name="Gelfand M.S."/>
        </authorList>
    </citation>
    <scope>NUCLEOTIDE SEQUENCE [LARGE SCALE GENOMIC DNA]</scope>
    <source>
        <strain evidence="2">02AZ16</strain>
    </source>
</reference>